<feature type="region of interest" description="Disordered" evidence="1">
    <location>
        <begin position="40"/>
        <end position="68"/>
    </location>
</feature>
<organism evidence="2 3">
    <name type="scientific">Macrococcus bovicus</name>
    <dbReference type="NCBI Taxonomy" id="69968"/>
    <lineage>
        <taxon>Bacteria</taxon>
        <taxon>Bacillati</taxon>
        <taxon>Bacillota</taxon>
        <taxon>Bacilli</taxon>
        <taxon>Bacillales</taxon>
        <taxon>Staphylococcaceae</taxon>
        <taxon>Macrococcus</taxon>
    </lineage>
</organism>
<evidence type="ECO:0000256" key="1">
    <source>
        <dbReference type="SAM" id="MobiDB-lite"/>
    </source>
</evidence>
<keyword evidence="3" id="KW-1185">Reference proteome</keyword>
<reference evidence="2 3" key="1">
    <citation type="submission" date="2019-01" db="EMBL/GenBank/DDBJ databases">
        <title>Draft genome sequences of the type strains of six Macrococcus species.</title>
        <authorList>
            <person name="Mazhar S."/>
            <person name="Altermann E."/>
            <person name="Hill C."/>
            <person name="Mcauliffe O."/>
        </authorList>
    </citation>
    <scope>NUCLEOTIDE SEQUENCE [LARGE SCALE GENOMIC DNA]</scope>
    <source>
        <strain evidence="2 3">ATCC 51825</strain>
    </source>
</reference>
<dbReference type="AlphaFoldDB" id="A0A4V6PPV9"/>
<evidence type="ECO:0000313" key="2">
    <source>
        <dbReference type="EMBL" id="TDM15609.1"/>
    </source>
</evidence>
<accession>A0A4V6PPV9</accession>
<dbReference type="RefSeq" id="WP_133450811.1">
    <property type="nucleotide sequence ID" value="NZ_SCWF01000001.1"/>
</dbReference>
<dbReference type="Proteomes" id="UP000294843">
    <property type="component" value="Unassembled WGS sequence"/>
</dbReference>
<proteinExistence type="predicted"/>
<name>A0A4V6PPV9_9STAP</name>
<dbReference type="EMBL" id="SCWF01000001">
    <property type="protein sequence ID" value="TDM15609.1"/>
    <property type="molecule type" value="Genomic_DNA"/>
</dbReference>
<evidence type="ECO:0000313" key="3">
    <source>
        <dbReference type="Proteomes" id="UP000294843"/>
    </source>
</evidence>
<comment type="caution">
    <text evidence="2">The sequence shown here is derived from an EMBL/GenBank/DDBJ whole genome shotgun (WGS) entry which is preliminary data.</text>
</comment>
<gene>
    <name evidence="2" type="ORF">ERX55_01505</name>
</gene>
<protein>
    <submittedName>
        <fullName evidence="2">Uncharacterized protein</fullName>
    </submittedName>
</protein>
<sequence length="68" mass="7824">MSDWVRTHDGRSLYRTAEGDLIDLTNAPPDLVRDMVRARREERKAKNTSLYNQSTKTAENITDKETGQ</sequence>
<feature type="compositionally biased region" description="Polar residues" evidence="1">
    <location>
        <begin position="47"/>
        <end position="60"/>
    </location>
</feature>